<proteinExistence type="predicted"/>
<gene>
    <name evidence="1" type="ORF">F9K24_01430</name>
</gene>
<comment type="caution">
    <text evidence="1">The sequence shown here is derived from an EMBL/GenBank/DDBJ whole genome shotgun (WGS) entry which is preliminary data.</text>
</comment>
<sequence>MKGLQSSVLHIILMGVVLLLLSGSLLNARVAPPKLPLNESTGLPGSPVNLSFVSQPDALFADFQYRSSDDRFTCQENGGSWRDGQCNYRGLPMPVEVCFAGTCLFNSRFYKVAQLNILTGQSYRFVLIEAGLTNTAQGISVFQFGVLGNEAKTSVLQAAGGGNMNENAIGVQLAGIFNNNKDRSYGISAAGLVNFAGDVKGMQLTAGLNVAGRVQGAQVALFGNMADESAFGIQAAGLVNKVRGRLDGVQAAVLVNSVEGDVAGLQVSGLVNESAGSLTGVQLAAGGNGVDARLVGLQGAVLANYAGEMQGVQVGIANKAHWRMKGAQIGVLNVANDQGAEKGAQIGLWNSAERKCLVQLGMINSCNGRARFQFGLLNMARDNRIPITILVNFDFN</sequence>
<evidence type="ECO:0000313" key="2">
    <source>
        <dbReference type="Proteomes" id="UP000460298"/>
    </source>
</evidence>
<reference evidence="1 2" key="1">
    <citation type="submission" date="2019-10" db="EMBL/GenBank/DDBJ databases">
        <title>Extracellular Electron Transfer in a Candidatus Methanoperedens spp. Enrichment Culture.</title>
        <authorList>
            <person name="Berger S."/>
            <person name="Rangel Shaw D."/>
            <person name="Berben T."/>
            <person name="In 'T Zandt M."/>
            <person name="Frank J."/>
            <person name="Reimann J."/>
            <person name="Jetten M.S.M."/>
            <person name="Welte C.U."/>
        </authorList>
    </citation>
    <scope>NUCLEOTIDE SEQUENCE [LARGE SCALE GENOMIC DNA]</scope>
    <source>
        <strain evidence="1">SB12</strain>
    </source>
</reference>
<evidence type="ECO:0000313" key="1">
    <source>
        <dbReference type="EMBL" id="KAB2935417.1"/>
    </source>
</evidence>
<protein>
    <submittedName>
        <fullName evidence="1">Uncharacterized protein</fullName>
    </submittedName>
</protein>
<organism evidence="1 2">
    <name type="scientific">Leptonema illini</name>
    <dbReference type="NCBI Taxonomy" id="183"/>
    <lineage>
        <taxon>Bacteria</taxon>
        <taxon>Pseudomonadati</taxon>
        <taxon>Spirochaetota</taxon>
        <taxon>Spirochaetia</taxon>
        <taxon>Leptospirales</taxon>
        <taxon>Leptospiraceae</taxon>
        <taxon>Leptonema</taxon>
    </lineage>
</organism>
<accession>A0A833H4Y6</accession>
<dbReference type="InterPro" id="IPR058093">
    <property type="entry name" value="LA_2272-like"/>
</dbReference>
<dbReference type="EMBL" id="WBUI01000001">
    <property type="protein sequence ID" value="KAB2935417.1"/>
    <property type="molecule type" value="Genomic_DNA"/>
</dbReference>
<name>A0A833H4Y6_9LEPT</name>
<dbReference type="NCBIfam" id="NF047436">
    <property type="entry name" value="LA_2272_repeat"/>
    <property type="match status" value="2"/>
</dbReference>
<dbReference type="Proteomes" id="UP000460298">
    <property type="component" value="Unassembled WGS sequence"/>
</dbReference>
<dbReference type="AlphaFoldDB" id="A0A833H4Y6"/>